<dbReference type="Pfam" id="PF00082">
    <property type="entry name" value="Peptidase_S8"/>
    <property type="match status" value="1"/>
</dbReference>
<sequence length="823" mass="89271">MGKKFDSVFQNLAKFDSGVEVAYDPRNVVPERAAVFELIGKVADFEVAAQALGFEWMGSRSLDSDAEDEERDDDEDGAGGQGNNVLYLTIPSPKGLKNLLAQWNRYSRGEEPPTRADKPLWLLFGYLSDLRGWSEKDRIDPALTKYIDLLVAAYPDRHVQVELDFWYRSEKERRDNSIEVLKRLLVEVGGQLLDLVDINEIRYQGALVSLPAAVAKKLAAGNTITQFDDIMTIRPQSIYSTELSPEVPVTGASFSQSLPTRRCITALLDGYPVSGHAALSQRLTIHEVDVKGEDVPAAARNHGTAMASLIVHGDLQATDGAITRPIALFPVLSCTSNPGSQETTPKGKLPIGVIYRALKELVSNRTKPEFAGITVVNHSICDTYAPYVRRPSPWATLLDYFSHHHHLLFVISAGNITESFPVDLFANLNAFNGANPALREAALLNAINAAKGTRGILSPAESINGVTVGALHIDGAGKPTNVIDPYPEAEVPNLASAFGFGVNRSLKPDLVEQGGRFTAGCSNVPGGGVKVHALAAAGMGHQVASPSVTGDLTYVTRTAGTSNAAALLSRACNKIADAVEDSLAEEGTDWLSLRTRAVILKTLLAHGSAWGESAEHLYGAFPPIDGRKHVMRKDNLSKFFGYGRPDLRRIVSGSEDRITLLAEDFIATGKLHEYRLPIPTAMINNKEVRSITVTLSWTTPVVTHSVDYRGVGLKLVNAQGKTALWEGVERQLQPNRTTCDRGTLLHIKFEGAKLVKAADPAGIFIGIQALQRHPSLIGASVPYALAVTLEMAQSQQTGIFEEIQEIMKQRAAVRSQTRIGTRT</sequence>
<reference evidence="4" key="1">
    <citation type="submission" date="2016-11" db="EMBL/GenBank/DDBJ databases">
        <authorList>
            <person name="Varghese N."/>
            <person name="Submissions S."/>
        </authorList>
    </citation>
    <scope>NUCLEOTIDE SEQUENCE [LARGE SCALE GENOMIC DNA]</scope>
    <source>
        <strain evidence="4">Sac-22</strain>
    </source>
</reference>
<dbReference type="Proteomes" id="UP000184339">
    <property type="component" value="Unassembled WGS sequence"/>
</dbReference>
<feature type="region of interest" description="Disordered" evidence="1">
    <location>
        <begin position="62"/>
        <end position="84"/>
    </location>
</feature>
<dbReference type="InterPro" id="IPR000209">
    <property type="entry name" value="Peptidase_S8/S53_dom"/>
</dbReference>
<keyword evidence="4" id="KW-1185">Reference proteome</keyword>
<gene>
    <name evidence="3" type="ORF">SAMN05192549_103174</name>
</gene>
<evidence type="ECO:0000256" key="1">
    <source>
        <dbReference type="SAM" id="MobiDB-lite"/>
    </source>
</evidence>
<dbReference type="GO" id="GO:0006508">
    <property type="term" value="P:proteolysis"/>
    <property type="evidence" value="ECO:0007669"/>
    <property type="project" value="InterPro"/>
</dbReference>
<dbReference type="RefSeq" id="WP_072783040.1">
    <property type="nucleotide sequence ID" value="NZ_FRCX01000003.1"/>
</dbReference>
<dbReference type="STRING" id="551987.SAMN05192549_103174"/>
<accession>A0A1M7MHJ0</accession>
<evidence type="ECO:0000313" key="4">
    <source>
        <dbReference type="Proteomes" id="UP000184339"/>
    </source>
</evidence>
<feature type="compositionally biased region" description="Acidic residues" evidence="1">
    <location>
        <begin position="64"/>
        <end position="77"/>
    </location>
</feature>
<dbReference type="GO" id="GO:0004252">
    <property type="term" value="F:serine-type endopeptidase activity"/>
    <property type="evidence" value="ECO:0007669"/>
    <property type="project" value="InterPro"/>
</dbReference>
<feature type="domain" description="Peptidase S8/S53" evidence="2">
    <location>
        <begin position="290"/>
        <end position="643"/>
    </location>
</feature>
<evidence type="ECO:0000259" key="2">
    <source>
        <dbReference type="Pfam" id="PF00082"/>
    </source>
</evidence>
<dbReference type="InterPro" id="IPR036852">
    <property type="entry name" value="Peptidase_S8/S53_dom_sf"/>
</dbReference>
<name>A0A1M7MHJ0_9BURK</name>
<dbReference type="Gene3D" id="3.40.50.200">
    <property type="entry name" value="Peptidase S8/S53 domain"/>
    <property type="match status" value="1"/>
</dbReference>
<dbReference type="EMBL" id="FRCX01000003">
    <property type="protein sequence ID" value="SHM90275.1"/>
    <property type="molecule type" value="Genomic_DNA"/>
</dbReference>
<dbReference type="SUPFAM" id="SSF52743">
    <property type="entry name" value="Subtilisin-like"/>
    <property type="match status" value="1"/>
</dbReference>
<protein>
    <submittedName>
        <fullName evidence="3">Subtilase family protein</fullName>
    </submittedName>
</protein>
<dbReference type="AlphaFoldDB" id="A0A1M7MHJ0"/>
<proteinExistence type="predicted"/>
<organism evidence="3 4">
    <name type="scientific">Duganella sacchari</name>
    <dbReference type="NCBI Taxonomy" id="551987"/>
    <lineage>
        <taxon>Bacteria</taxon>
        <taxon>Pseudomonadati</taxon>
        <taxon>Pseudomonadota</taxon>
        <taxon>Betaproteobacteria</taxon>
        <taxon>Burkholderiales</taxon>
        <taxon>Oxalobacteraceae</taxon>
        <taxon>Telluria group</taxon>
        <taxon>Duganella</taxon>
    </lineage>
</organism>
<evidence type="ECO:0000313" key="3">
    <source>
        <dbReference type="EMBL" id="SHM90275.1"/>
    </source>
</evidence>